<evidence type="ECO:0000313" key="1">
    <source>
        <dbReference type="EMBL" id="MCF7560642.1"/>
    </source>
</evidence>
<organism evidence="1 2">
    <name type="scientific">Flaviramulus multivorans</name>
    <dbReference type="NCBI Taxonomy" id="1304750"/>
    <lineage>
        <taxon>Bacteria</taxon>
        <taxon>Pseudomonadati</taxon>
        <taxon>Bacteroidota</taxon>
        <taxon>Flavobacteriia</taxon>
        <taxon>Flavobacteriales</taxon>
        <taxon>Flavobacteriaceae</taxon>
        <taxon>Flaviramulus</taxon>
    </lineage>
</organism>
<proteinExistence type="predicted"/>
<name>A0ABS9IJ72_9FLAO</name>
<dbReference type="PROSITE" id="PS51257">
    <property type="entry name" value="PROKAR_LIPOPROTEIN"/>
    <property type="match status" value="1"/>
</dbReference>
<accession>A0ABS9IJ72</accession>
<reference evidence="1 2" key="1">
    <citation type="submission" date="2022-01" db="EMBL/GenBank/DDBJ databases">
        <title>Draft genome sequence of Sabulilitoribacter multivorans KCTC 32326.</title>
        <authorList>
            <person name="Oh J.-S."/>
        </authorList>
    </citation>
    <scope>NUCLEOTIDE SEQUENCE [LARGE SCALE GENOMIC DNA]</scope>
    <source>
        <strain evidence="1 2">M-M16</strain>
    </source>
</reference>
<comment type="caution">
    <text evidence="1">The sequence shown here is derived from an EMBL/GenBank/DDBJ whole genome shotgun (WGS) entry which is preliminary data.</text>
</comment>
<keyword evidence="2" id="KW-1185">Reference proteome</keyword>
<gene>
    <name evidence="1" type="ORF">L3X39_08325</name>
</gene>
<evidence type="ECO:0008006" key="3">
    <source>
        <dbReference type="Google" id="ProtNLM"/>
    </source>
</evidence>
<dbReference type="RefSeq" id="WP_237231324.1">
    <property type="nucleotide sequence ID" value="NZ_JAKKDV010000003.1"/>
</dbReference>
<dbReference type="EMBL" id="JAKKDV010000003">
    <property type="protein sequence ID" value="MCF7560642.1"/>
    <property type="molecule type" value="Genomic_DNA"/>
</dbReference>
<evidence type="ECO:0000313" key="2">
    <source>
        <dbReference type="Proteomes" id="UP001200022"/>
    </source>
</evidence>
<protein>
    <recommendedName>
        <fullName evidence="3">Lipoprotein</fullName>
    </recommendedName>
</protein>
<dbReference type="Proteomes" id="UP001200022">
    <property type="component" value="Unassembled WGS sequence"/>
</dbReference>
<sequence>MFKILKFNKLIVLTLGVTLVLLACNGGKTKRDALNESISKFKDSIEPIEIVEYIPKEYSEVVTDTILSNGFSVKIKSFTNMNESVLYTFTSNTKNSNHYFRKIDSEIIVYKNEKEIFSEVLNKEFLLRHFPDIDNLEDFVTSEIYIDQLESIQTNKLVLIASQCFPTQNDTCPIYKIVIDDFGQYNTSKIYNHART</sequence>